<comment type="caution">
    <text evidence="2">The sequence shown here is derived from an EMBL/GenBank/DDBJ whole genome shotgun (WGS) entry which is preliminary data.</text>
</comment>
<proteinExistence type="predicted"/>
<gene>
    <name evidence="2" type="ORF">JYK14_07300</name>
</gene>
<sequence>MIKASLLIMAVLTVLISIGLRWREERMTALRPVAKPPGGWVAAQKRKLNRWLTAATLAVVVTLVVLGGLHWLRVWQDG</sequence>
<dbReference type="Proteomes" id="UP001523392">
    <property type="component" value="Unassembled WGS sequence"/>
</dbReference>
<keyword evidence="1" id="KW-0812">Transmembrane</keyword>
<keyword evidence="3" id="KW-1185">Reference proteome</keyword>
<evidence type="ECO:0000313" key="3">
    <source>
        <dbReference type="Proteomes" id="UP001523392"/>
    </source>
</evidence>
<feature type="transmembrane region" description="Helical" evidence="1">
    <location>
        <begin position="6"/>
        <end position="22"/>
    </location>
</feature>
<reference evidence="2 3" key="1">
    <citation type="submission" date="2021-12" db="EMBL/GenBank/DDBJ databases">
        <title>Siccirubricoccus leaddurans sp. nov., a high concentration Zn2+ tolerance bacterium.</title>
        <authorList>
            <person name="Cao Y."/>
        </authorList>
    </citation>
    <scope>NUCLEOTIDE SEQUENCE [LARGE SCALE GENOMIC DNA]</scope>
    <source>
        <strain evidence="2 3">KC 17139</strain>
    </source>
</reference>
<dbReference type="RefSeq" id="WP_252952591.1">
    <property type="nucleotide sequence ID" value="NZ_JAFIRR010000043.1"/>
</dbReference>
<keyword evidence="1" id="KW-1133">Transmembrane helix</keyword>
<dbReference type="EMBL" id="JAFIRR010000043">
    <property type="protein sequence ID" value="MCO6415980.1"/>
    <property type="molecule type" value="Genomic_DNA"/>
</dbReference>
<organism evidence="2 3">
    <name type="scientific">Siccirubricoccus soli</name>
    <dbReference type="NCBI Taxonomy" id="2899147"/>
    <lineage>
        <taxon>Bacteria</taxon>
        <taxon>Pseudomonadati</taxon>
        <taxon>Pseudomonadota</taxon>
        <taxon>Alphaproteobacteria</taxon>
        <taxon>Acetobacterales</taxon>
        <taxon>Roseomonadaceae</taxon>
        <taxon>Siccirubricoccus</taxon>
    </lineage>
</organism>
<evidence type="ECO:0000313" key="2">
    <source>
        <dbReference type="EMBL" id="MCO6415980.1"/>
    </source>
</evidence>
<evidence type="ECO:0000256" key="1">
    <source>
        <dbReference type="SAM" id="Phobius"/>
    </source>
</evidence>
<feature type="transmembrane region" description="Helical" evidence="1">
    <location>
        <begin position="51"/>
        <end position="72"/>
    </location>
</feature>
<name>A0ABT1D4R8_9PROT</name>
<accession>A0ABT1D4R8</accession>
<protein>
    <submittedName>
        <fullName evidence="2">Uncharacterized protein</fullName>
    </submittedName>
</protein>
<keyword evidence="1" id="KW-0472">Membrane</keyword>